<keyword evidence="1 6" id="KW-0479">Metal-binding</keyword>
<evidence type="ECO:0000256" key="4">
    <source>
        <dbReference type="ARBA" id="ARBA00023004"/>
    </source>
</evidence>
<evidence type="ECO:0000256" key="1">
    <source>
        <dbReference type="ARBA" id="ARBA00022723"/>
    </source>
</evidence>
<keyword evidence="6" id="KW-0378">Hydrolase</keyword>
<dbReference type="Proteomes" id="UP000317155">
    <property type="component" value="Unassembled WGS sequence"/>
</dbReference>
<gene>
    <name evidence="7" type="ORF">FL622_11280</name>
</gene>
<dbReference type="GO" id="GO:0005524">
    <property type="term" value="F:ATP binding"/>
    <property type="evidence" value="ECO:0007669"/>
    <property type="project" value="UniProtKB-UniRule"/>
</dbReference>
<dbReference type="InterPro" id="IPR019591">
    <property type="entry name" value="Mrp/NBP35_ATP-bd"/>
</dbReference>
<protein>
    <recommendedName>
        <fullName evidence="6">Iron-sulfur cluster carrier protein</fullName>
    </recommendedName>
</protein>
<name>A0A550JBM8_9BACT</name>
<sequence length="278" mass="29010">MSASACGGAAQASCPSQDKLTANLNGIKNKIVVLSGKGGVGKSTVATNLAVGLSLAGFNVGLLDVDVHGPSVPHLLKLTGVVPGFEDGVLQPVPWSDKLGVMSVGFLVESRNDPVIWRGPRKTGVIEQFMREVNWGERDFLVVDCPPGTGDEPLSVLQRLQPDAKVVVVTTPQQVAIADVRRSISFCRALGAPIVGLVENMSGYACPHCGKVEELFSADGGVDLCAEMGVPFLGRIPIDPMLMRDGDQGNPFVAQGRANPTAEALQAIVSKISACAKA</sequence>
<keyword evidence="4 6" id="KW-0408">Iron</keyword>
<dbReference type="AlphaFoldDB" id="A0A550JBM8"/>
<dbReference type="Pfam" id="PF10609">
    <property type="entry name" value="ParA"/>
    <property type="match status" value="1"/>
</dbReference>
<dbReference type="GO" id="GO:0016226">
    <property type="term" value="P:iron-sulfur cluster assembly"/>
    <property type="evidence" value="ECO:0007669"/>
    <property type="project" value="InterPro"/>
</dbReference>
<dbReference type="FunFam" id="3.40.50.300:FF:001119">
    <property type="entry name" value="Iron-sulfur cluster carrier protein"/>
    <property type="match status" value="1"/>
</dbReference>
<dbReference type="GO" id="GO:0046872">
    <property type="term" value="F:metal ion binding"/>
    <property type="evidence" value="ECO:0007669"/>
    <property type="project" value="UniProtKB-KW"/>
</dbReference>
<keyword evidence="8" id="KW-1185">Reference proteome</keyword>
<organism evidence="7 8">
    <name type="scientific">Trichloromonas acetexigens</name>
    <dbReference type="NCBI Taxonomy" id="38815"/>
    <lineage>
        <taxon>Bacteria</taxon>
        <taxon>Pseudomonadati</taxon>
        <taxon>Thermodesulfobacteriota</taxon>
        <taxon>Desulfuromonadia</taxon>
        <taxon>Desulfuromonadales</taxon>
        <taxon>Trichloromonadaceae</taxon>
        <taxon>Trichloromonas</taxon>
    </lineage>
</organism>
<dbReference type="InterPro" id="IPR033756">
    <property type="entry name" value="YlxH/NBP35"/>
</dbReference>
<dbReference type="HAMAP" id="MF_02040">
    <property type="entry name" value="Mrp_NBP35"/>
    <property type="match status" value="1"/>
</dbReference>
<evidence type="ECO:0000256" key="3">
    <source>
        <dbReference type="ARBA" id="ARBA00022840"/>
    </source>
</evidence>
<dbReference type="GO" id="GO:0140663">
    <property type="term" value="F:ATP-dependent FeS chaperone activity"/>
    <property type="evidence" value="ECO:0007669"/>
    <property type="project" value="InterPro"/>
</dbReference>
<dbReference type="GO" id="GO:0051536">
    <property type="term" value="F:iron-sulfur cluster binding"/>
    <property type="evidence" value="ECO:0007669"/>
    <property type="project" value="UniProtKB-UniRule"/>
</dbReference>
<dbReference type="GO" id="GO:0016887">
    <property type="term" value="F:ATP hydrolysis activity"/>
    <property type="evidence" value="ECO:0007669"/>
    <property type="project" value="UniProtKB-UniRule"/>
</dbReference>
<evidence type="ECO:0000256" key="5">
    <source>
        <dbReference type="ARBA" id="ARBA00023014"/>
    </source>
</evidence>
<keyword evidence="2 6" id="KW-0547">Nucleotide-binding</keyword>
<feature type="binding site" evidence="6">
    <location>
        <begin position="36"/>
        <end position="43"/>
    </location>
    <ligand>
        <name>ATP</name>
        <dbReference type="ChEBI" id="CHEBI:30616"/>
    </ligand>
</feature>
<dbReference type="RefSeq" id="WP_092058340.1">
    <property type="nucleotide sequence ID" value="NZ_FOJJ01000039.1"/>
</dbReference>
<proteinExistence type="inferred from homology"/>
<dbReference type="Gene3D" id="3.40.50.300">
    <property type="entry name" value="P-loop containing nucleotide triphosphate hydrolases"/>
    <property type="match status" value="1"/>
</dbReference>
<evidence type="ECO:0000313" key="7">
    <source>
        <dbReference type="EMBL" id="TRO80660.1"/>
    </source>
</evidence>
<dbReference type="SUPFAM" id="SSF52540">
    <property type="entry name" value="P-loop containing nucleoside triphosphate hydrolases"/>
    <property type="match status" value="1"/>
</dbReference>
<comment type="function">
    <text evidence="6">Binds and transfers iron-sulfur (Fe-S) clusters to target apoproteins. Can hydrolyze ATP.</text>
</comment>
<dbReference type="OrthoDB" id="9809679at2"/>
<comment type="subunit">
    <text evidence="6">Homodimer.</text>
</comment>
<accession>A0A550JBM8</accession>
<dbReference type="CDD" id="cd02037">
    <property type="entry name" value="Mrp_NBP35"/>
    <property type="match status" value="1"/>
</dbReference>
<reference evidence="7 8" key="1">
    <citation type="submission" date="2019-07" db="EMBL/GenBank/DDBJ databases">
        <title>Insights of Desulfuromonas acetexigens electromicrobiology.</title>
        <authorList>
            <person name="Katuri K."/>
            <person name="Sapireddy V."/>
            <person name="Shaw D.R."/>
            <person name="Saikaly P."/>
        </authorList>
    </citation>
    <scope>NUCLEOTIDE SEQUENCE [LARGE SCALE GENOMIC DNA]</scope>
    <source>
        <strain evidence="7 8">2873</strain>
    </source>
</reference>
<dbReference type="GO" id="GO:0005829">
    <property type="term" value="C:cytosol"/>
    <property type="evidence" value="ECO:0007669"/>
    <property type="project" value="TreeGrafter"/>
</dbReference>
<dbReference type="EMBL" id="VJVV01000007">
    <property type="protein sequence ID" value="TRO80660.1"/>
    <property type="molecule type" value="Genomic_DNA"/>
</dbReference>
<evidence type="ECO:0000256" key="6">
    <source>
        <dbReference type="HAMAP-Rule" id="MF_02040"/>
    </source>
</evidence>
<dbReference type="PANTHER" id="PTHR23264:SF19">
    <property type="entry name" value="CYTOSOLIC FE-S CLUSTER ASSEMBLY FACTOR NUBP2"/>
    <property type="match status" value="1"/>
</dbReference>
<keyword evidence="3 6" id="KW-0067">ATP-binding</keyword>
<comment type="caution">
    <text evidence="7">The sequence shown here is derived from an EMBL/GenBank/DDBJ whole genome shotgun (WGS) entry which is preliminary data.</text>
</comment>
<dbReference type="InterPro" id="IPR027417">
    <property type="entry name" value="P-loop_NTPase"/>
</dbReference>
<keyword evidence="5 6" id="KW-0411">Iron-sulfur</keyword>
<evidence type="ECO:0000256" key="2">
    <source>
        <dbReference type="ARBA" id="ARBA00022741"/>
    </source>
</evidence>
<dbReference type="PANTHER" id="PTHR23264">
    <property type="entry name" value="NUCLEOTIDE-BINDING PROTEIN NBP35 YEAST -RELATED"/>
    <property type="match status" value="1"/>
</dbReference>
<evidence type="ECO:0000313" key="8">
    <source>
        <dbReference type="Proteomes" id="UP000317155"/>
    </source>
</evidence>
<comment type="similarity">
    <text evidence="6">Belongs to the Mrp/NBP35 ATP-binding proteins family.</text>
</comment>